<name>A0A413CMP0_9FIRM</name>
<dbReference type="PANTHER" id="PTHR30408">
    <property type="entry name" value="TYPE-1 RESTRICTION ENZYME ECOKI SPECIFICITY PROTEIN"/>
    <property type="match status" value="1"/>
</dbReference>
<gene>
    <name evidence="5" type="ORF">DWV56_12580</name>
</gene>
<feature type="domain" description="Type I restriction modification DNA specificity" evidence="4">
    <location>
        <begin position="173"/>
        <end position="338"/>
    </location>
</feature>
<accession>A0A413CMP0</accession>
<feature type="non-terminal residue" evidence="5">
    <location>
        <position position="340"/>
    </location>
</feature>
<dbReference type="AlphaFoldDB" id="A0A413CMP0"/>
<dbReference type="InterPro" id="IPR052021">
    <property type="entry name" value="Type-I_RS_S_subunit"/>
</dbReference>
<dbReference type="PANTHER" id="PTHR30408:SF12">
    <property type="entry name" value="TYPE I RESTRICTION ENZYME MJAVIII SPECIFICITY SUBUNIT"/>
    <property type="match status" value="1"/>
</dbReference>
<evidence type="ECO:0000256" key="2">
    <source>
        <dbReference type="ARBA" id="ARBA00022747"/>
    </source>
</evidence>
<organism evidence="5 6">
    <name type="scientific">Holdemanella biformis</name>
    <dbReference type="NCBI Taxonomy" id="1735"/>
    <lineage>
        <taxon>Bacteria</taxon>
        <taxon>Bacillati</taxon>
        <taxon>Bacillota</taxon>
        <taxon>Erysipelotrichia</taxon>
        <taxon>Erysipelotrichales</taxon>
        <taxon>Erysipelotrichaceae</taxon>
        <taxon>Holdemanella</taxon>
    </lineage>
</organism>
<dbReference type="Pfam" id="PF01420">
    <property type="entry name" value="Methylase_S"/>
    <property type="match status" value="2"/>
</dbReference>
<dbReference type="SUPFAM" id="SSF116734">
    <property type="entry name" value="DNA methylase specificity domain"/>
    <property type="match status" value="2"/>
</dbReference>
<dbReference type="GO" id="GO:0009307">
    <property type="term" value="P:DNA restriction-modification system"/>
    <property type="evidence" value="ECO:0007669"/>
    <property type="project" value="UniProtKB-KW"/>
</dbReference>
<dbReference type="EMBL" id="QSAT01000092">
    <property type="protein sequence ID" value="RGW70930.1"/>
    <property type="molecule type" value="Genomic_DNA"/>
</dbReference>
<comment type="similarity">
    <text evidence="1">Belongs to the type-I restriction system S methylase family.</text>
</comment>
<evidence type="ECO:0000259" key="4">
    <source>
        <dbReference type="Pfam" id="PF01420"/>
    </source>
</evidence>
<dbReference type="GO" id="GO:0003677">
    <property type="term" value="F:DNA binding"/>
    <property type="evidence" value="ECO:0007669"/>
    <property type="project" value="UniProtKB-KW"/>
</dbReference>
<dbReference type="CDD" id="cd17524">
    <property type="entry name" value="RMtype1_S_EcoUTORF5051P-TRD2-CR2_like"/>
    <property type="match status" value="1"/>
</dbReference>
<evidence type="ECO:0000256" key="3">
    <source>
        <dbReference type="ARBA" id="ARBA00023125"/>
    </source>
</evidence>
<dbReference type="InterPro" id="IPR044946">
    <property type="entry name" value="Restrct_endonuc_typeI_TRD_sf"/>
</dbReference>
<protein>
    <recommendedName>
        <fullName evidence="4">Type I restriction modification DNA specificity domain-containing protein</fullName>
    </recommendedName>
</protein>
<keyword evidence="3" id="KW-0238">DNA-binding</keyword>
<comment type="caution">
    <text evidence="5">The sequence shown here is derived from an EMBL/GenBank/DDBJ whole genome shotgun (WGS) entry which is preliminary data.</text>
</comment>
<dbReference type="Proteomes" id="UP000284651">
    <property type="component" value="Unassembled WGS sequence"/>
</dbReference>
<dbReference type="InterPro" id="IPR000055">
    <property type="entry name" value="Restrct_endonuc_typeI_TRD"/>
</dbReference>
<sequence>MKIKDLCSYAPKSRIKAGEAVENAKYLFFTSSADENKRYTDFQFDKEAIIMGTGGNATLHYYNGKFSVSTDCLVLFPNSKIKCKYLYYFFKSHMSVLEAGFKGAGLKHTNKKYIEEINVSKVPDLSTQEKIVSHLDTITENIEKLNRELELFDSLTKARFIEMFGRPFINNMNWESRQIKNVVNEVKYGTSKPSVENGEYKYLRMNNLTYDGRFDLTDLKFISLDNDELEKCVVRKGDVLFNRTNSLDLIGKTADFDFDEDMVIAGYIIRIRLKETIVPKFFSMYMNTDEVKLHLRTIAKGAVNQANINAQELQGIPIYIPPIELQQQFADFVKQVDKSR</sequence>
<dbReference type="RefSeq" id="WP_118357960.1">
    <property type="nucleotide sequence ID" value="NZ_QSAT01000092.1"/>
</dbReference>
<keyword evidence="2" id="KW-0680">Restriction system</keyword>
<feature type="domain" description="Type I restriction modification DNA specificity" evidence="4">
    <location>
        <begin position="1"/>
        <end position="148"/>
    </location>
</feature>
<evidence type="ECO:0000313" key="6">
    <source>
        <dbReference type="Proteomes" id="UP000284651"/>
    </source>
</evidence>
<reference evidence="5 6" key="1">
    <citation type="submission" date="2018-08" db="EMBL/GenBank/DDBJ databases">
        <title>A genome reference for cultivated species of the human gut microbiota.</title>
        <authorList>
            <person name="Zou Y."/>
            <person name="Xue W."/>
            <person name="Luo G."/>
        </authorList>
    </citation>
    <scope>NUCLEOTIDE SEQUENCE [LARGE SCALE GENOMIC DNA]</scope>
    <source>
        <strain evidence="5 6">AF10-31</strain>
    </source>
</reference>
<proteinExistence type="inferred from homology"/>
<evidence type="ECO:0000256" key="1">
    <source>
        <dbReference type="ARBA" id="ARBA00010923"/>
    </source>
</evidence>
<evidence type="ECO:0000313" key="5">
    <source>
        <dbReference type="EMBL" id="RGW70930.1"/>
    </source>
</evidence>
<dbReference type="Gene3D" id="3.90.220.20">
    <property type="entry name" value="DNA methylase specificity domains"/>
    <property type="match status" value="2"/>
</dbReference>